<dbReference type="Gene3D" id="2.160.20.10">
    <property type="entry name" value="Single-stranded right-handed beta-helix, Pectin lyase-like"/>
    <property type="match status" value="1"/>
</dbReference>
<dbReference type="SUPFAM" id="SSF51126">
    <property type="entry name" value="Pectin lyase-like"/>
    <property type="match status" value="1"/>
</dbReference>
<dbReference type="SMART" id="SM00710">
    <property type="entry name" value="PbH1"/>
    <property type="match status" value="4"/>
</dbReference>
<feature type="chain" id="PRO_5045672969" description="Right handed beta helix domain-containing protein" evidence="1">
    <location>
        <begin position="27"/>
        <end position="373"/>
    </location>
</feature>
<gene>
    <name evidence="3" type="ORF">GCM10008942_05570</name>
</gene>
<evidence type="ECO:0000259" key="2">
    <source>
        <dbReference type="Pfam" id="PF13229"/>
    </source>
</evidence>
<evidence type="ECO:0000313" key="3">
    <source>
        <dbReference type="EMBL" id="GAA0559966.1"/>
    </source>
</evidence>
<evidence type="ECO:0000256" key="1">
    <source>
        <dbReference type="SAM" id="SignalP"/>
    </source>
</evidence>
<dbReference type="RefSeq" id="WP_166931504.1">
    <property type="nucleotide sequence ID" value="NZ_BAAADD010000001.1"/>
</dbReference>
<comment type="caution">
    <text evidence="3">The sequence shown here is derived from an EMBL/GenBank/DDBJ whole genome shotgun (WGS) entry which is preliminary data.</text>
</comment>
<feature type="domain" description="Right handed beta helix" evidence="2">
    <location>
        <begin position="88"/>
        <end position="213"/>
    </location>
</feature>
<dbReference type="Proteomes" id="UP001499951">
    <property type="component" value="Unassembled WGS sequence"/>
</dbReference>
<protein>
    <recommendedName>
        <fullName evidence="2">Right handed beta helix domain-containing protein</fullName>
    </recommendedName>
</protein>
<dbReference type="InterPro" id="IPR039448">
    <property type="entry name" value="Beta_helix"/>
</dbReference>
<evidence type="ECO:0000313" key="4">
    <source>
        <dbReference type="Proteomes" id="UP001499951"/>
    </source>
</evidence>
<reference evidence="3 4" key="1">
    <citation type="journal article" date="2019" name="Int. J. Syst. Evol. Microbiol.">
        <title>The Global Catalogue of Microorganisms (GCM) 10K type strain sequencing project: providing services to taxonomists for standard genome sequencing and annotation.</title>
        <authorList>
            <consortium name="The Broad Institute Genomics Platform"/>
            <consortium name="The Broad Institute Genome Sequencing Center for Infectious Disease"/>
            <person name="Wu L."/>
            <person name="Ma J."/>
        </authorList>
    </citation>
    <scope>NUCLEOTIDE SEQUENCE [LARGE SCALE GENOMIC DNA]</scope>
    <source>
        <strain evidence="3 4">JCM 15089</strain>
    </source>
</reference>
<proteinExistence type="predicted"/>
<accession>A0ABN1E7Z9</accession>
<dbReference type="InterPro" id="IPR006626">
    <property type="entry name" value="PbH1"/>
</dbReference>
<dbReference type="Pfam" id="PF13229">
    <property type="entry name" value="Beta_helix"/>
    <property type="match status" value="1"/>
</dbReference>
<dbReference type="InterPro" id="IPR011050">
    <property type="entry name" value="Pectin_lyase_fold/virulence"/>
</dbReference>
<dbReference type="InterPro" id="IPR012334">
    <property type="entry name" value="Pectin_lyas_fold"/>
</dbReference>
<sequence length="373" mass="38249">MHKYGFFRIAATVTFAFAVLPAASHAATTFTVGPTQYYKTIQAAVDKANSGDTINIQPGTYGAANITKSNLLIQGIGTTAPVITGKSYGDKGLFVISGTNTTIKNITFQNATSTSGNGAGIRMQGTNLTVLNSKFTGNQDGILTDANTKSTLTVKNSTFDKNGTCVSSSGCAHAIYAGHIAALDVENSTFNNTQAGHSIKSRANATTVMNNTIRDTSTGTASYLIDVPNGGAVTITGNNLEKGPKSTNSTTAIALGEEGATNPAGAMLIANNTFQNDLSKTQSFVWNKTGSSSLQVAGNVLTGYATKTLNGPGTVSTQSTKVAVLSAGTAAAAFAAMPASFGTPTDVPEPMSLALFATFLVGLGFFGKVRKAE</sequence>
<feature type="signal peptide" evidence="1">
    <location>
        <begin position="1"/>
        <end position="26"/>
    </location>
</feature>
<organism evidence="3 4">
    <name type="scientific">Rhizomicrobium electricum</name>
    <dbReference type="NCBI Taxonomy" id="480070"/>
    <lineage>
        <taxon>Bacteria</taxon>
        <taxon>Pseudomonadati</taxon>
        <taxon>Pseudomonadota</taxon>
        <taxon>Alphaproteobacteria</taxon>
        <taxon>Micropepsales</taxon>
        <taxon>Micropepsaceae</taxon>
        <taxon>Rhizomicrobium</taxon>
    </lineage>
</organism>
<keyword evidence="1" id="KW-0732">Signal</keyword>
<keyword evidence="4" id="KW-1185">Reference proteome</keyword>
<dbReference type="EMBL" id="BAAADD010000001">
    <property type="protein sequence ID" value="GAA0559966.1"/>
    <property type="molecule type" value="Genomic_DNA"/>
</dbReference>
<name>A0ABN1E7Z9_9PROT</name>